<organism evidence="1 2">
    <name type="scientific">Corchorus capsularis</name>
    <name type="common">Jute</name>
    <dbReference type="NCBI Taxonomy" id="210143"/>
    <lineage>
        <taxon>Eukaryota</taxon>
        <taxon>Viridiplantae</taxon>
        <taxon>Streptophyta</taxon>
        <taxon>Embryophyta</taxon>
        <taxon>Tracheophyta</taxon>
        <taxon>Spermatophyta</taxon>
        <taxon>Magnoliopsida</taxon>
        <taxon>eudicotyledons</taxon>
        <taxon>Gunneridae</taxon>
        <taxon>Pentapetalae</taxon>
        <taxon>rosids</taxon>
        <taxon>malvids</taxon>
        <taxon>Malvales</taxon>
        <taxon>Malvaceae</taxon>
        <taxon>Grewioideae</taxon>
        <taxon>Apeibeae</taxon>
        <taxon>Corchorus</taxon>
    </lineage>
</organism>
<reference evidence="1 2" key="1">
    <citation type="submission" date="2013-09" db="EMBL/GenBank/DDBJ databases">
        <title>Corchorus capsularis genome sequencing.</title>
        <authorList>
            <person name="Alam M."/>
            <person name="Haque M.S."/>
            <person name="Islam M.S."/>
            <person name="Emdad E.M."/>
            <person name="Islam M.M."/>
            <person name="Ahmed B."/>
            <person name="Halim A."/>
            <person name="Hossen Q.M.M."/>
            <person name="Hossain M.Z."/>
            <person name="Ahmed R."/>
            <person name="Khan M.M."/>
            <person name="Islam R."/>
            <person name="Rashid M.M."/>
            <person name="Khan S.A."/>
            <person name="Rahman M.S."/>
            <person name="Alam M."/>
        </authorList>
    </citation>
    <scope>NUCLEOTIDE SEQUENCE [LARGE SCALE GENOMIC DNA]</scope>
    <source>
        <strain evidence="2">cv. CVL-1</strain>
        <tissue evidence="1">Whole seedling</tissue>
    </source>
</reference>
<comment type="caution">
    <text evidence="1">The sequence shown here is derived from an EMBL/GenBank/DDBJ whole genome shotgun (WGS) entry which is preliminary data.</text>
</comment>
<dbReference type="AlphaFoldDB" id="A0A1R3I246"/>
<evidence type="ECO:0000313" key="1">
    <source>
        <dbReference type="EMBL" id="OMO76571.1"/>
    </source>
</evidence>
<dbReference type="Gramene" id="OMO76571">
    <property type="protein sequence ID" value="OMO76571"/>
    <property type="gene ID" value="CCACVL1_15600"/>
</dbReference>
<keyword evidence="2" id="KW-1185">Reference proteome</keyword>
<gene>
    <name evidence="1" type="ORF">CCACVL1_15600</name>
</gene>
<sequence length="68" mass="7771">MEEEFWHEVACGKTESVNMLVIMRVALSSSPNYLLGTGKWNLKEKELIQLKREAKLNGGFYVDPEAKL</sequence>
<protein>
    <submittedName>
        <fullName evidence="1">Uncharacterized protein</fullName>
    </submittedName>
</protein>
<dbReference type="Proteomes" id="UP000188268">
    <property type="component" value="Unassembled WGS sequence"/>
</dbReference>
<name>A0A1R3I246_COCAP</name>
<accession>A0A1R3I246</accession>
<dbReference type="EMBL" id="AWWV01010869">
    <property type="protein sequence ID" value="OMO76571.1"/>
    <property type="molecule type" value="Genomic_DNA"/>
</dbReference>
<proteinExistence type="predicted"/>
<dbReference type="STRING" id="210143.A0A1R3I246"/>
<evidence type="ECO:0000313" key="2">
    <source>
        <dbReference type="Proteomes" id="UP000188268"/>
    </source>
</evidence>